<dbReference type="EMBL" id="HACG01046588">
    <property type="protein sequence ID" value="CEK93453.1"/>
    <property type="molecule type" value="Transcribed_RNA"/>
</dbReference>
<dbReference type="AlphaFoldDB" id="A0A0B7BKR1"/>
<accession>A0A0B7BKR1</accession>
<name>A0A0B7BKR1_9EUPU</name>
<reference evidence="1" key="1">
    <citation type="submission" date="2014-12" db="EMBL/GenBank/DDBJ databases">
        <title>Insight into the proteome of Arion vulgaris.</title>
        <authorList>
            <person name="Aradska J."/>
            <person name="Bulat T."/>
            <person name="Smidak R."/>
            <person name="Sarate P."/>
            <person name="Gangsoo J."/>
            <person name="Sialana F."/>
            <person name="Bilban M."/>
            <person name="Lubec G."/>
        </authorList>
    </citation>
    <scope>NUCLEOTIDE SEQUENCE</scope>
    <source>
        <tissue evidence="1">Skin</tissue>
    </source>
</reference>
<organism evidence="1">
    <name type="scientific">Arion vulgaris</name>
    <dbReference type="NCBI Taxonomy" id="1028688"/>
    <lineage>
        <taxon>Eukaryota</taxon>
        <taxon>Metazoa</taxon>
        <taxon>Spiralia</taxon>
        <taxon>Lophotrochozoa</taxon>
        <taxon>Mollusca</taxon>
        <taxon>Gastropoda</taxon>
        <taxon>Heterobranchia</taxon>
        <taxon>Euthyneura</taxon>
        <taxon>Panpulmonata</taxon>
        <taxon>Eupulmonata</taxon>
        <taxon>Stylommatophora</taxon>
        <taxon>Helicina</taxon>
        <taxon>Arionoidea</taxon>
        <taxon>Arionidae</taxon>
        <taxon>Arion</taxon>
    </lineage>
</organism>
<gene>
    <name evidence="1" type="primary">ORF195413</name>
    <name evidence="2" type="synonym">ORF195416</name>
</gene>
<evidence type="ECO:0000313" key="1">
    <source>
        <dbReference type="EMBL" id="CEK93452.1"/>
    </source>
</evidence>
<protein>
    <submittedName>
        <fullName evidence="1">Uncharacterized protein</fullName>
    </submittedName>
</protein>
<evidence type="ECO:0000313" key="2">
    <source>
        <dbReference type="EMBL" id="CEK93453.1"/>
    </source>
</evidence>
<proteinExistence type="predicted"/>
<sequence length="65" mass="7744">MLSDVYVLFWKIILEGMMPGRRMRGIPRRRWEQDVTEDLRMADAEQLAQNGVFQNCVTRARFRKG</sequence>
<dbReference type="EMBL" id="HACG01046587">
    <property type="protein sequence ID" value="CEK93452.1"/>
    <property type="molecule type" value="Transcribed_RNA"/>
</dbReference>